<dbReference type="SMART" id="SM00387">
    <property type="entry name" value="HATPase_c"/>
    <property type="match status" value="1"/>
</dbReference>
<reference evidence="12" key="1">
    <citation type="submission" date="2021-11" db="EMBL/GenBank/DDBJ databases">
        <title>BS-T2-15 a new species belonging to the Comamonadaceae family isolated from the soil of a French oak forest.</title>
        <authorList>
            <person name="Mieszkin S."/>
            <person name="Alain K."/>
        </authorList>
    </citation>
    <scope>NUCLEOTIDE SEQUENCE</scope>
    <source>
        <strain evidence="12">BS-T2-15</strain>
    </source>
</reference>
<comment type="caution">
    <text evidence="12">The sequence shown here is derived from an EMBL/GenBank/DDBJ whole genome shotgun (WGS) entry which is preliminary data.</text>
</comment>
<keyword evidence="7" id="KW-0175">Coiled coil</keyword>
<protein>
    <recommendedName>
        <fullName evidence="2">histidine kinase</fullName>
        <ecNumber evidence="2">2.7.13.3</ecNumber>
    </recommendedName>
</protein>
<evidence type="ECO:0000256" key="8">
    <source>
        <dbReference type="SAM" id="Phobius"/>
    </source>
</evidence>
<evidence type="ECO:0000256" key="5">
    <source>
        <dbReference type="ARBA" id="ARBA00022777"/>
    </source>
</evidence>
<dbReference type="InterPro" id="IPR013767">
    <property type="entry name" value="PAS_fold"/>
</dbReference>
<dbReference type="InterPro" id="IPR035965">
    <property type="entry name" value="PAS-like_dom_sf"/>
</dbReference>
<dbReference type="InterPro" id="IPR036097">
    <property type="entry name" value="HisK_dim/P_sf"/>
</dbReference>
<keyword evidence="8" id="KW-0812">Transmembrane</keyword>
<organism evidence="12 13">
    <name type="scientific">Scleromatobacter humisilvae</name>
    <dbReference type="NCBI Taxonomy" id="2897159"/>
    <lineage>
        <taxon>Bacteria</taxon>
        <taxon>Pseudomonadati</taxon>
        <taxon>Pseudomonadota</taxon>
        <taxon>Betaproteobacteria</taxon>
        <taxon>Burkholderiales</taxon>
        <taxon>Sphaerotilaceae</taxon>
        <taxon>Scleromatobacter</taxon>
    </lineage>
</organism>
<proteinExistence type="predicted"/>
<dbReference type="InterPro" id="IPR000014">
    <property type="entry name" value="PAS"/>
</dbReference>
<dbReference type="InterPro" id="IPR004358">
    <property type="entry name" value="Sig_transdc_His_kin-like_C"/>
</dbReference>
<evidence type="ECO:0000259" key="9">
    <source>
        <dbReference type="PROSITE" id="PS50109"/>
    </source>
</evidence>
<name>A0A9X1YHY4_9BURK</name>
<feature type="modified residue" description="4-aspartylphosphate" evidence="6">
    <location>
        <position position="852"/>
    </location>
</feature>
<dbReference type="InterPro" id="IPR003661">
    <property type="entry name" value="HisK_dim/P_dom"/>
</dbReference>
<keyword evidence="13" id="KW-1185">Reference proteome</keyword>
<dbReference type="Gene3D" id="1.10.287.130">
    <property type="match status" value="1"/>
</dbReference>
<evidence type="ECO:0000256" key="3">
    <source>
        <dbReference type="ARBA" id="ARBA00022553"/>
    </source>
</evidence>
<keyword evidence="5" id="KW-0418">Kinase</keyword>
<dbReference type="PROSITE" id="PS50110">
    <property type="entry name" value="RESPONSE_REGULATORY"/>
    <property type="match status" value="1"/>
</dbReference>
<dbReference type="NCBIfam" id="TIGR00229">
    <property type="entry name" value="sensory_box"/>
    <property type="match status" value="1"/>
</dbReference>
<dbReference type="Proteomes" id="UP001139353">
    <property type="component" value="Unassembled WGS sequence"/>
</dbReference>
<evidence type="ECO:0000259" key="11">
    <source>
        <dbReference type="PROSITE" id="PS50112"/>
    </source>
</evidence>
<dbReference type="SMART" id="SM00388">
    <property type="entry name" value="HisKA"/>
    <property type="match status" value="1"/>
</dbReference>
<gene>
    <name evidence="12" type="ORF">LPC04_08385</name>
</gene>
<dbReference type="RefSeq" id="WP_275681720.1">
    <property type="nucleotide sequence ID" value="NZ_JAJLJH010000001.1"/>
</dbReference>
<feature type="domain" description="Histidine kinase" evidence="9">
    <location>
        <begin position="547"/>
        <end position="779"/>
    </location>
</feature>
<dbReference type="Gene3D" id="3.30.450.20">
    <property type="entry name" value="PAS domain"/>
    <property type="match status" value="3"/>
</dbReference>
<evidence type="ECO:0000313" key="13">
    <source>
        <dbReference type="Proteomes" id="UP001139353"/>
    </source>
</evidence>
<keyword evidence="8" id="KW-0472">Membrane</keyword>
<dbReference type="Pfam" id="PF02518">
    <property type="entry name" value="HATPase_c"/>
    <property type="match status" value="1"/>
</dbReference>
<feature type="domain" description="Response regulatory" evidence="10">
    <location>
        <begin position="802"/>
        <end position="919"/>
    </location>
</feature>
<evidence type="ECO:0000256" key="2">
    <source>
        <dbReference type="ARBA" id="ARBA00012438"/>
    </source>
</evidence>
<evidence type="ECO:0000256" key="4">
    <source>
        <dbReference type="ARBA" id="ARBA00022679"/>
    </source>
</evidence>
<dbReference type="EC" id="2.7.13.3" evidence="2"/>
<keyword evidence="4" id="KW-0808">Transferase</keyword>
<dbReference type="InterPro" id="IPR005467">
    <property type="entry name" value="His_kinase_dom"/>
</dbReference>
<keyword evidence="3 6" id="KW-0597">Phosphoprotein</keyword>
<dbReference type="PRINTS" id="PR00344">
    <property type="entry name" value="BCTRLSENSOR"/>
</dbReference>
<dbReference type="GO" id="GO:0006355">
    <property type="term" value="P:regulation of DNA-templated transcription"/>
    <property type="evidence" value="ECO:0007669"/>
    <property type="project" value="InterPro"/>
</dbReference>
<dbReference type="SUPFAM" id="SSF55874">
    <property type="entry name" value="ATPase domain of HSP90 chaperone/DNA topoisomerase II/histidine kinase"/>
    <property type="match status" value="1"/>
</dbReference>
<evidence type="ECO:0000259" key="10">
    <source>
        <dbReference type="PROSITE" id="PS50110"/>
    </source>
</evidence>
<dbReference type="SMART" id="SM00448">
    <property type="entry name" value="REC"/>
    <property type="match status" value="1"/>
</dbReference>
<sequence length="923" mass="99897">MRVPRPSLKRILTRQYVLLACVPLLLVIVLWSAVAIPQTLRDIEAENQRTALLIRSQVELLIAAPREAAARAATHVRPGAEEPEIRAALSEALDEAQSLESAILLDTNGIVAVAEVRPGTHVGKEDWEGLDLSSRPFYERARTATAPVWSNTFLSPLTGHITAVVAAPSDGRLVVADLSLDRMAQQIRVSGDVEDVAVIVFDGLGRVIVHPDQRRANWQENLSHLDLVHRALNGYSGPGEIELDGGHWLATVAPAATTGWYVLVAQPRNALFAPVKQLAGVVGIAVLVVLAVVIAIALKLAQRQAGSYRQLVSAAADLVDDKPGEPDVDLGSEEVYALWAQLRRLLDRAKEQERTARHAQAELQALLDAATEVAIIAVDADHVVRLFNRGAEKMLGYRASEVLGKQCPLGVHDPVELARRSEELTHQLKRPIHGREAITAIAARFGYEVRDWTYFRKDGARISVSLAVTAVRASLANAGAPQGPRERNAEGEVVFAPGSGVAAPGSEALGFLFVATDQSERMRSNELELARRRAEAASQAKSEFLSRVSHELRTPMNAMLGYAQLLQLEEAHPLDAHQRERVARIEAAGWHLVTLINDVLDLSTIESGNARIQMADVDVALVINESVRLLAPLAENAKVTLAVALPQHLPREAWSVQADATRLRQVFVNIIGNAIKYNLENGRVDIGVSIRTADGEPGQDDPGRLLIEISDTGRGMTAAQLARLFSAFDRLGLESSSIEGTGIGLVISRRLVERMGGEIAIDSRPDVGTRVTLTLRRAQGLPLLAPGDAPARLAVPHGVGGQIVYVEDNPINALLMQEVVEQRPDCTLHLAVSVRDGIDMIARLRPDLVLVDLHLPDGSGLDVAEWMRTMPLLTRVPVVVVSADSTQAQRDAATVAGVRAYLAKPIRLTEALLLIDELLPAAK</sequence>
<dbReference type="PROSITE" id="PS50112">
    <property type="entry name" value="PAS"/>
    <property type="match status" value="1"/>
</dbReference>
<dbReference type="Pfam" id="PF00072">
    <property type="entry name" value="Response_reg"/>
    <property type="match status" value="1"/>
</dbReference>
<feature type="domain" description="PAS" evidence="11">
    <location>
        <begin position="359"/>
        <end position="431"/>
    </location>
</feature>
<dbReference type="CDD" id="cd00130">
    <property type="entry name" value="PAS"/>
    <property type="match status" value="1"/>
</dbReference>
<comment type="catalytic activity">
    <reaction evidence="1">
        <text>ATP + protein L-histidine = ADP + protein N-phospho-L-histidine.</text>
        <dbReference type="EC" id="2.7.13.3"/>
    </reaction>
</comment>
<dbReference type="Gene3D" id="3.40.50.2300">
    <property type="match status" value="1"/>
</dbReference>
<dbReference type="InterPro" id="IPR011006">
    <property type="entry name" value="CheY-like_superfamily"/>
</dbReference>
<dbReference type="SUPFAM" id="SSF55785">
    <property type="entry name" value="PYP-like sensor domain (PAS domain)"/>
    <property type="match status" value="1"/>
</dbReference>
<dbReference type="InterPro" id="IPR003594">
    <property type="entry name" value="HATPase_dom"/>
</dbReference>
<dbReference type="CDD" id="cd00082">
    <property type="entry name" value="HisKA"/>
    <property type="match status" value="1"/>
</dbReference>
<dbReference type="GO" id="GO:0000155">
    <property type="term" value="F:phosphorelay sensor kinase activity"/>
    <property type="evidence" value="ECO:0007669"/>
    <property type="project" value="InterPro"/>
</dbReference>
<dbReference type="PANTHER" id="PTHR43047:SF72">
    <property type="entry name" value="OSMOSENSING HISTIDINE PROTEIN KINASE SLN1"/>
    <property type="match status" value="1"/>
</dbReference>
<keyword evidence="8" id="KW-1133">Transmembrane helix</keyword>
<dbReference type="InterPro" id="IPR036890">
    <property type="entry name" value="HATPase_C_sf"/>
</dbReference>
<feature type="transmembrane region" description="Helical" evidence="8">
    <location>
        <begin position="278"/>
        <end position="301"/>
    </location>
</feature>
<dbReference type="GO" id="GO:0005886">
    <property type="term" value="C:plasma membrane"/>
    <property type="evidence" value="ECO:0007669"/>
    <property type="project" value="TreeGrafter"/>
</dbReference>
<evidence type="ECO:0000256" key="6">
    <source>
        <dbReference type="PROSITE-ProRule" id="PRU00169"/>
    </source>
</evidence>
<dbReference type="GO" id="GO:0009927">
    <property type="term" value="F:histidine phosphotransfer kinase activity"/>
    <property type="evidence" value="ECO:0007669"/>
    <property type="project" value="TreeGrafter"/>
</dbReference>
<evidence type="ECO:0000256" key="7">
    <source>
        <dbReference type="SAM" id="Coils"/>
    </source>
</evidence>
<dbReference type="Gene3D" id="3.30.565.10">
    <property type="entry name" value="Histidine kinase-like ATPase, C-terminal domain"/>
    <property type="match status" value="1"/>
</dbReference>
<dbReference type="Pfam" id="PF00512">
    <property type="entry name" value="HisKA"/>
    <property type="match status" value="1"/>
</dbReference>
<feature type="coiled-coil region" evidence="7">
    <location>
        <begin position="342"/>
        <end position="369"/>
    </location>
</feature>
<dbReference type="CDD" id="cd18773">
    <property type="entry name" value="PDC1_HK_sensor"/>
    <property type="match status" value="1"/>
</dbReference>
<dbReference type="SMART" id="SM00091">
    <property type="entry name" value="PAS"/>
    <property type="match status" value="1"/>
</dbReference>
<dbReference type="EMBL" id="JAJLJH010000001">
    <property type="protein sequence ID" value="MCK9685725.1"/>
    <property type="molecule type" value="Genomic_DNA"/>
</dbReference>
<dbReference type="Pfam" id="PF00989">
    <property type="entry name" value="PAS"/>
    <property type="match status" value="1"/>
</dbReference>
<dbReference type="AlphaFoldDB" id="A0A9X1YHY4"/>
<dbReference type="SUPFAM" id="SSF47384">
    <property type="entry name" value="Homodimeric domain of signal transducing histidine kinase"/>
    <property type="match status" value="1"/>
</dbReference>
<dbReference type="PANTHER" id="PTHR43047">
    <property type="entry name" value="TWO-COMPONENT HISTIDINE PROTEIN KINASE"/>
    <property type="match status" value="1"/>
</dbReference>
<accession>A0A9X1YHY4</accession>
<dbReference type="SUPFAM" id="SSF52172">
    <property type="entry name" value="CheY-like"/>
    <property type="match status" value="1"/>
</dbReference>
<dbReference type="InterPro" id="IPR001789">
    <property type="entry name" value="Sig_transdc_resp-reg_receiver"/>
</dbReference>
<evidence type="ECO:0000313" key="12">
    <source>
        <dbReference type="EMBL" id="MCK9685725.1"/>
    </source>
</evidence>
<evidence type="ECO:0000256" key="1">
    <source>
        <dbReference type="ARBA" id="ARBA00000085"/>
    </source>
</evidence>
<dbReference type="PROSITE" id="PS50109">
    <property type="entry name" value="HIS_KIN"/>
    <property type="match status" value="1"/>
</dbReference>